<sequence>MTEAELVAAALGAGPPDGLRDTRQGLVRDLYVALRESVRWRLTGDGGHGRRVLDAHEVDPDVWRERLIEVLAGSGVEKDAEILAAARILLGAGRRAGRLALDARGAPGGGR</sequence>
<gene>
    <name evidence="1" type="ORF">MQP27_14860</name>
</gene>
<protein>
    <submittedName>
        <fullName evidence="1">Uncharacterized protein</fullName>
    </submittedName>
</protein>
<reference evidence="1" key="1">
    <citation type="submission" date="2022-03" db="EMBL/GenBank/DDBJ databases">
        <title>Streptomyces 7R015 and 7R016 isolated from Barleria lupulina in Thailand.</title>
        <authorList>
            <person name="Kanchanasin P."/>
            <person name="Phongsopitanun W."/>
            <person name="Tanasupawat S."/>
        </authorList>
    </citation>
    <scope>NUCLEOTIDE SEQUENCE</scope>
    <source>
        <strain evidence="1">7R015</strain>
    </source>
</reference>
<name>A0ABS9Y5C2_9ACTN</name>
<organism evidence="1 2">
    <name type="scientific">Streptomyces cylindrosporus</name>
    <dbReference type="NCBI Taxonomy" id="2927583"/>
    <lineage>
        <taxon>Bacteria</taxon>
        <taxon>Bacillati</taxon>
        <taxon>Actinomycetota</taxon>
        <taxon>Actinomycetes</taxon>
        <taxon>Kitasatosporales</taxon>
        <taxon>Streptomycetaceae</taxon>
        <taxon>Streptomyces</taxon>
    </lineage>
</organism>
<proteinExistence type="predicted"/>
<keyword evidence="2" id="KW-1185">Reference proteome</keyword>
<dbReference type="Proteomes" id="UP001165269">
    <property type="component" value="Unassembled WGS sequence"/>
</dbReference>
<evidence type="ECO:0000313" key="2">
    <source>
        <dbReference type="Proteomes" id="UP001165269"/>
    </source>
</evidence>
<comment type="caution">
    <text evidence="1">The sequence shown here is derived from an EMBL/GenBank/DDBJ whole genome shotgun (WGS) entry which is preliminary data.</text>
</comment>
<accession>A0ABS9Y5C2</accession>
<dbReference type="RefSeq" id="WP_242765550.1">
    <property type="nucleotide sequence ID" value="NZ_JALDAY010000004.1"/>
</dbReference>
<dbReference type="EMBL" id="JALDAY010000004">
    <property type="protein sequence ID" value="MCI3272394.1"/>
    <property type="molecule type" value="Genomic_DNA"/>
</dbReference>
<evidence type="ECO:0000313" key="1">
    <source>
        <dbReference type="EMBL" id="MCI3272394.1"/>
    </source>
</evidence>